<evidence type="ECO:0000313" key="3">
    <source>
        <dbReference type="Proteomes" id="UP001524383"/>
    </source>
</evidence>
<sequence length="125" mass="13220">MPLDFKSQAEVVAYLREASEDCRGLSVSCRARGSILDAHYLAGRADAFSLASALIEALPSFKGEKTGASAPSPEGGKTKRGGGRPKRDPAADGRIVCAAEWTNGFKNDNLNGYCIEVLTGDPDEE</sequence>
<evidence type="ECO:0000313" key="2">
    <source>
        <dbReference type="EMBL" id="MCQ1538579.1"/>
    </source>
</evidence>
<keyword evidence="3" id="KW-1185">Reference proteome</keyword>
<accession>A0ABD4TI13</accession>
<dbReference type="EMBL" id="VOTZ01000011">
    <property type="protein sequence ID" value="MCQ1538579.1"/>
    <property type="molecule type" value="Genomic_DNA"/>
</dbReference>
<gene>
    <name evidence="2" type="ORF">FTO68_06215</name>
</gene>
<organism evidence="2 3">
    <name type="scientific">Methanocalculus taiwanensis</name>
    <dbReference type="NCBI Taxonomy" id="106207"/>
    <lineage>
        <taxon>Archaea</taxon>
        <taxon>Methanobacteriati</taxon>
        <taxon>Methanobacteriota</taxon>
        <taxon>Stenosarchaea group</taxon>
        <taxon>Methanomicrobia</taxon>
        <taxon>Methanomicrobiales</taxon>
        <taxon>Methanocalculaceae</taxon>
        <taxon>Methanocalculus</taxon>
    </lineage>
</organism>
<comment type="caution">
    <text evidence="2">The sequence shown here is derived from an EMBL/GenBank/DDBJ whole genome shotgun (WGS) entry which is preliminary data.</text>
</comment>
<dbReference type="Proteomes" id="UP001524383">
    <property type="component" value="Unassembled WGS sequence"/>
</dbReference>
<dbReference type="AlphaFoldDB" id="A0ABD4TI13"/>
<evidence type="ECO:0000256" key="1">
    <source>
        <dbReference type="SAM" id="MobiDB-lite"/>
    </source>
</evidence>
<reference evidence="2 3" key="1">
    <citation type="submission" date="2019-08" db="EMBL/GenBank/DDBJ databases">
        <authorList>
            <person name="Chen S.-C."/>
            <person name="Lai M.-C."/>
            <person name="You Y.-T."/>
        </authorList>
    </citation>
    <scope>NUCLEOTIDE SEQUENCE [LARGE SCALE GENOMIC DNA]</scope>
    <source>
        <strain evidence="2 3">P2F9704a</strain>
    </source>
</reference>
<protein>
    <submittedName>
        <fullName evidence="2">Uncharacterized protein</fullName>
    </submittedName>
</protein>
<name>A0ABD4TI13_9EURY</name>
<dbReference type="RefSeq" id="WP_255332525.1">
    <property type="nucleotide sequence ID" value="NZ_VOTZ01000011.1"/>
</dbReference>
<feature type="region of interest" description="Disordered" evidence="1">
    <location>
        <begin position="62"/>
        <end position="90"/>
    </location>
</feature>
<proteinExistence type="predicted"/>